<reference evidence="1 2" key="1">
    <citation type="journal article" date="2016" name="Sci. Rep.">
        <title>Metabolic traits of an uncultured archaeal lineage -MSBL1- from brine pools of the Red Sea.</title>
        <authorList>
            <person name="Mwirichia R."/>
            <person name="Alam I."/>
            <person name="Rashid M."/>
            <person name="Vinu M."/>
            <person name="Ba-Alawi W."/>
            <person name="Anthony Kamau A."/>
            <person name="Kamanda Ngugi D."/>
            <person name="Goker M."/>
            <person name="Klenk H.P."/>
            <person name="Bajic V."/>
            <person name="Stingl U."/>
        </authorList>
    </citation>
    <scope>NUCLEOTIDE SEQUENCE [LARGE SCALE GENOMIC DNA]</scope>
    <source>
        <strain evidence="1">SCGC-AAA382M17</strain>
    </source>
</reference>
<dbReference type="Proteomes" id="UP000070633">
    <property type="component" value="Unassembled WGS sequence"/>
</dbReference>
<organism evidence="1 2">
    <name type="scientific">candidate division MSBL1 archaeon SCGC-AAA382M17</name>
    <dbReference type="NCBI Taxonomy" id="1698284"/>
    <lineage>
        <taxon>Archaea</taxon>
        <taxon>Methanobacteriati</taxon>
        <taxon>Methanobacteriota</taxon>
        <taxon>candidate division MSBL1</taxon>
    </lineage>
</organism>
<name>A0ABR5TML8_9EURY</name>
<comment type="caution">
    <text evidence="1">The sequence shown here is derived from an EMBL/GenBank/DDBJ whole genome shotgun (WGS) entry which is preliminary data.</text>
</comment>
<evidence type="ECO:0000313" key="2">
    <source>
        <dbReference type="Proteomes" id="UP000070633"/>
    </source>
</evidence>
<gene>
    <name evidence="1" type="ORF">AKJ55_01760</name>
</gene>
<keyword evidence="2" id="KW-1185">Reference proteome</keyword>
<evidence type="ECO:0000313" key="1">
    <source>
        <dbReference type="EMBL" id="KXB07873.1"/>
    </source>
</evidence>
<protein>
    <submittedName>
        <fullName evidence="1">Uncharacterized protein</fullName>
    </submittedName>
</protein>
<proteinExistence type="predicted"/>
<sequence length="78" mass="8980">MKIFPKKKGGLMTSTLIRDGYVITMDTERREFNNADIPVEDNKTSVIAESVGFDVDISNRRWREGRSAWVCRWTLSSP</sequence>
<accession>A0ABR5TML8</accession>
<dbReference type="EMBL" id="LHYI01000046">
    <property type="protein sequence ID" value="KXB07873.1"/>
    <property type="molecule type" value="Genomic_DNA"/>
</dbReference>